<organism evidence="2 3">
    <name type="scientific">Cutaneotrichosporon cavernicola</name>
    <dbReference type="NCBI Taxonomy" id="279322"/>
    <lineage>
        <taxon>Eukaryota</taxon>
        <taxon>Fungi</taxon>
        <taxon>Dikarya</taxon>
        <taxon>Basidiomycota</taxon>
        <taxon>Agaricomycotina</taxon>
        <taxon>Tremellomycetes</taxon>
        <taxon>Trichosporonales</taxon>
        <taxon>Trichosporonaceae</taxon>
        <taxon>Cutaneotrichosporon</taxon>
    </lineage>
</organism>
<dbReference type="EMBL" id="AP028213">
    <property type="protein sequence ID" value="BEI89041.1"/>
    <property type="molecule type" value="Genomic_DNA"/>
</dbReference>
<evidence type="ECO:0000313" key="2">
    <source>
        <dbReference type="EMBL" id="BEI89041.1"/>
    </source>
</evidence>
<accession>A0AA48IDJ5</accession>
<dbReference type="GO" id="GO:0016787">
    <property type="term" value="F:hydrolase activity"/>
    <property type="evidence" value="ECO:0007669"/>
    <property type="project" value="InterPro"/>
</dbReference>
<reference evidence="2" key="1">
    <citation type="journal article" date="2023" name="BMC Genomics">
        <title>Chromosome-level genome assemblies of Cutaneotrichosporon spp. (Trichosporonales, Basidiomycota) reveal imbalanced evolution between nucleotide sequences and chromosome synteny.</title>
        <authorList>
            <person name="Kobayashi Y."/>
            <person name="Kayamori A."/>
            <person name="Aoki K."/>
            <person name="Shiwa Y."/>
            <person name="Matsutani M."/>
            <person name="Fujita N."/>
            <person name="Sugita T."/>
            <person name="Iwasaki W."/>
            <person name="Tanaka N."/>
            <person name="Takashima M."/>
        </authorList>
    </citation>
    <scope>NUCLEOTIDE SEQUENCE</scope>
    <source>
        <strain evidence="2">HIS019</strain>
    </source>
</reference>
<dbReference type="PANTHER" id="PTHR47551:SF1">
    <property type="entry name" value="TUBULIN--TYROSINE LIGASE PBY1-RELATED"/>
    <property type="match status" value="1"/>
</dbReference>
<proteinExistence type="predicted"/>
<dbReference type="KEGG" id="ccac:CcaHIS019_0204030"/>
<sequence length="82" mass="9042">MAPVPTLGKRPVVLLTNDDGPPSDHSPNIFQFAKQLIKDLGWEVRVVIPDGQRSWVGKGFAINQIIAASFFYPLGTLIMGRH</sequence>
<dbReference type="Proteomes" id="UP001233271">
    <property type="component" value="Chromosome 2"/>
</dbReference>
<dbReference type="SUPFAM" id="SSF64167">
    <property type="entry name" value="SurE-like"/>
    <property type="match status" value="1"/>
</dbReference>
<keyword evidence="3" id="KW-1185">Reference proteome</keyword>
<feature type="domain" description="Survival protein SurE-like phosphatase/nucleotidase" evidence="1">
    <location>
        <begin position="13"/>
        <end position="67"/>
    </location>
</feature>
<evidence type="ECO:0000259" key="1">
    <source>
        <dbReference type="Pfam" id="PF01975"/>
    </source>
</evidence>
<name>A0AA48IDJ5_9TREE</name>
<dbReference type="AlphaFoldDB" id="A0AA48IDJ5"/>
<dbReference type="Pfam" id="PF01975">
    <property type="entry name" value="SurE"/>
    <property type="match status" value="1"/>
</dbReference>
<dbReference type="RefSeq" id="XP_060454307.1">
    <property type="nucleotide sequence ID" value="XM_060597410.1"/>
</dbReference>
<dbReference type="PANTHER" id="PTHR47551">
    <property type="entry name" value="TUBULIN--TYROSINE LIGASE PBY1-RELATED"/>
    <property type="match status" value="1"/>
</dbReference>
<dbReference type="InterPro" id="IPR036523">
    <property type="entry name" value="SurE-like_sf"/>
</dbReference>
<dbReference type="InterPro" id="IPR002828">
    <property type="entry name" value="SurE-like_Pase/nucleotidase"/>
</dbReference>
<evidence type="ECO:0000313" key="3">
    <source>
        <dbReference type="Proteomes" id="UP001233271"/>
    </source>
</evidence>
<dbReference type="GeneID" id="85492912"/>
<dbReference type="InterPro" id="IPR027746">
    <property type="entry name" value="TTL"/>
</dbReference>
<protein>
    <recommendedName>
        <fullName evidence="1">Survival protein SurE-like phosphatase/nucleotidase domain-containing protein</fullName>
    </recommendedName>
</protein>
<gene>
    <name evidence="2" type="ORF">CcaverHIS019_0204030</name>
</gene>
<dbReference type="Gene3D" id="3.40.1210.10">
    <property type="entry name" value="Survival protein SurE-like phosphatase/nucleotidase"/>
    <property type="match status" value="1"/>
</dbReference>
<dbReference type="GO" id="GO:0000932">
    <property type="term" value="C:P-body"/>
    <property type="evidence" value="ECO:0007669"/>
    <property type="project" value="TreeGrafter"/>
</dbReference>